<reference evidence="8" key="1">
    <citation type="submission" date="2023-06" db="EMBL/GenBank/DDBJ databases">
        <title>Survivors Of The Sea: Transcriptome response of Skeletonema marinoi to long-term dormancy.</title>
        <authorList>
            <person name="Pinder M.I.M."/>
            <person name="Kourtchenko O."/>
            <person name="Robertson E.K."/>
            <person name="Larsson T."/>
            <person name="Maumus F."/>
            <person name="Osuna-Cruz C.M."/>
            <person name="Vancaester E."/>
            <person name="Stenow R."/>
            <person name="Vandepoele K."/>
            <person name="Ploug H."/>
            <person name="Bruchert V."/>
            <person name="Godhe A."/>
            <person name="Topel M."/>
        </authorList>
    </citation>
    <scope>NUCLEOTIDE SEQUENCE</scope>
    <source>
        <strain evidence="8">R05AC</strain>
    </source>
</reference>
<comment type="subcellular location">
    <subcellularLocation>
        <location evidence="1">Membrane</location>
        <topology evidence="1">Multi-pass membrane protein</topology>
    </subcellularLocation>
</comment>
<evidence type="ECO:0000256" key="5">
    <source>
        <dbReference type="ARBA" id="ARBA00023136"/>
    </source>
</evidence>
<feature type="transmembrane region" description="Helical" evidence="6">
    <location>
        <begin position="418"/>
        <end position="438"/>
    </location>
</feature>
<keyword evidence="5 6" id="KW-0472">Membrane</keyword>
<evidence type="ECO:0000313" key="9">
    <source>
        <dbReference type="Proteomes" id="UP001224775"/>
    </source>
</evidence>
<comment type="similarity">
    <text evidence="2">Belongs to the multi antimicrobial extrusion (MATE) (TC 2.A.66.1) family.</text>
</comment>
<feature type="transmembrane region" description="Helical" evidence="6">
    <location>
        <begin position="487"/>
        <end position="507"/>
    </location>
</feature>
<evidence type="ECO:0000256" key="3">
    <source>
        <dbReference type="ARBA" id="ARBA00022692"/>
    </source>
</evidence>
<dbReference type="Pfam" id="PF01554">
    <property type="entry name" value="MatE"/>
    <property type="match status" value="1"/>
</dbReference>
<dbReference type="PANTHER" id="PTHR42893:SF46">
    <property type="entry name" value="PROTEIN DETOXIFICATION 44, CHLOROPLASTIC"/>
    <property type="match status" value="1"/>
</dbReference>
<dbReference type="InterPro" id="IPR002528">
    <property type="entry name" value="MATE_fam"/>
</dbReference>
<evidence type="ECO:0000256" key="4">
    <source>
        <dbReference type="ARBA" id="ARBA00022989"/>
    </source>
</evidence>
<name>A0AAD9DH36_9STRA</name>
<feature type="transmembrane region" description="Helical" evidence="6">
    <location>
        <begin position="458"/>
        <end position="480"/>
    </location>
</feature>
<protein>
    <submittedName>
        <fullName evidence="8">Multidrug and toxic compound extrusion (MATE) family protein</fullName>
    </submittedName>
</protein>
<feature type="transmembrane region" description="Helical" evidence="6">
    <location>
        <begin position="513"/>
        <end position="533"/>
    </location>
</feature>
<feature type="transmembrane region" description="Helical" evidence="6">
    <location>
        <begin position="140"/>
        <end position="161"/>
    </location>
</feature>
<accession>A0AAD9DH36</accession>
<keyword evidence="9" id="KW-1185">Reference proteome</keyword>
<evidence type="ECO:0000256" key="7">
    <source>
        <dbReference type="SAM" id="SignalP"/>
    </source>
</evidence>
<keyword evidence="7" id="KW-0732">Signal</keyword>
<feature type="transmembrane region" description="Helical" evidence="6">
    <location>
        <begin position="250"/>
        <end position="269"/>
    </location>
</feature>
<organism evidence="8 9">
    <name type="scientific">Skeletonema marinoi</name>
    <dbReference type="NCBI Taxonomy" id="267567"/>
    <lineage>
        <taxon>Eukaryota</taxon>
        <taxon>Sar</taxon>
        <taxon>Stramenopiles</taxon>
        <taxon>Ochrophyta</taxon>
        <taxon>Bacillariophyta</taxon>
        <taxon>Coscinodiscophyceae</taxon>
        <taxon>Thalassiosirophycidae</taxon>
        <taxon>Thalassiosirales</taxon>
        <taxon>Skeletonemataceae</taxon>
        <taxon>Skeletonema</taxon>
        <taxon>Skeletonema marinoi-dohrnii complex</taxon>
    </lineage>
</organism>
<dbReference type="InterPro" id="IPR044644">
    <property type="entry name" value="DinF-like"/>
</dbReference>
<keyword evidence="4 6" id="KW-1133">Transmembrane helix</keyword>
<dbReference type="NCBIfam" id="TIGR00797">
    <property type="entry name" value="matE"/>
    <property type="match status" value="1"/>
</dbReference>
<comment type="caution">
    <text evidence="8">The sequence shown here is derived from an EMBL/GenBank/DDBJ whole genome shotgun (WGS) entry which is preliminary data.</text>
</comment>
<feature type="signal peptide" evidence="7">
    <location>
        <begin position="1"/>
        <end position="18"/>
    </location>
</feature>
<dbReference type="GO" id="GO:0015297">
    <property type="term" value="F:antiporter activity"/>
    <property type="evidence" value="ECO:0007669"/>
    <property type="project" value="InterPro"/>
</dbReference>
<gene>
    <name evidence="8" type="ORF">QTG54_003529</name>
</gene>
<dbReference type="EMBL" id="JATAAI010000005">
    <property type="protein sequence ID" value="KAK1745605.1"/>
    <property type="molecule type" value="Genomic_DNA"/>
</dbReference>
<feature type="transmembrane region" description="Helical" evidence="6">
    <location>
        <begin position="214"/>
        <end position="238"/>
    </location>
</feature>
<dbReference type="GO" id="GO:0042910">
    <property type="term" value="F:xenobiotic transmembrane transporter activity"/>
    <property type="evidence" value="ECO:0007669"/>
    <property type="project" value="InterPro"/>
</dbReference>
<feature type="transmembrane region" description="Helical" evidence="6">
    <location>
        <begin position="173"/>
        <end position="194"/>
    </location>
</feature>
<dbReference type="Proteomes" id="UP001224775">
    <property type="component" value="Unassembled WGS sequence"/>
</dbReference>
<evidence type="ECO:0000256" key="1">
    <source>
        <dbReference type="ARBA" id="ARBA00004141"/>
    </source>
</evidence>
<evidence type="ECO:0000313" key="8">
    <source>
        <dbReference type="EMBL" id="KAK1745605.1"/>
    </source>
</evidence>
<keyword evidence="3 6" id="KW-0812">Transmembrane</keyword>
<feature type="transmembrane region" description="Helical" evidence="6">
    <location>
        <begin position="289"/>
        <end position="312"/>
    </location>
</feature>
<dbReference type="PANTHER" id="PTHR42893">
    <property type="entry name" value="PROTEIN DETOXIFICATION 44, CHLOROPLASTIC-RELATED"/>
    <property type="match status" value="1"/>
</dbReference>
<proteinExistence type="inferred from homology"/>
<feature type="chain" id="PRO_5042038847" evidence="7">
    <location>
        <begin position="19"/>
        <end position="547"/>
    </location>
</feature>
<dbReference type="GO" id="GO:0016020">
    <property type="term" value="C:membrane"/>
    <property type="evidence" value="ECO:0007669"/>
    <property type="project" value="UniProtKB-SubCell"/>
</dbReference>
<dbReference type="AlphaFoldDB" id="A0AAD9DH36"/>
<sequence length="547" mass="57931">MKLLLPLLLLSAATTIHCFQVQPLRSVGCVSNPRFVLTHKASSVTVSLHSVANESIQDDNDDYDVDGSISSWSRLVSSLPRLSRNGSPDELDTKILSTCIPTMLNLMVVPIVNAVDTFYVGRLRSPLALAAQSAANQCFFTVYFLVAFLPTITAPVVARAIGEKKWDEARDRVCESMFLCNVLGGMGSLILIAFPEKVLSMVLPKSGTSVMAFAVPYLRLRAFGMLPALLSSCGFAAYNGMLNTVTPLKVTLTTNLINMILDPLFIFGIGRGASATQSSFILSSLQNGFGAAGAAAATSVSEIISSCIYVKLLIRRKLVKLSRLLKPPSLKALIPLIQGGLAILLRQATLNVAFVCAARRAQSLDPSGVSAAAYGITMQIYSLGVVAHLGIQATAASMVSSARAMGGDNAGREVADRIFGYGCFLGLVLAVGQFFLLPTITPLFSPLPEVIEAVKGPAAISSFIHLVNGLVFAGEGTLLGLGAYKDLAVITAMGVGCMVSCLLSPLGKSLNGILLSLAAFNLFQGLAVTLHHVRFSPLRRRGFRGKS</sequence>
<evidence type="ECO:0000256" key="2">
    <source>
        <dbReference type="ARBA" id="ARBA00010199"/>
    </source>
</evidence>
<evidence type="ECO:0000256" key="6">
    <source>
        <dbReference type="SAM" id="Phobius"/>
    </source>
</evidence>